<protein>
    <submittedName>
        <fullName evidence="2">Uncharacterized protein</fullName>
    </submittedName>
</protein>
<proteinExistence type="predicted"/>
<evidence type="ECO:0000313" key="3">
    <source>
        <dbReference type="Proteomes" id="UP000738349"/>
    </source>
</evidence>
<feature type="region of interest" description="Disordered" evidence="1">
    <location>
        <begin position="250"/>
        <end position="269"/>
    </location>
</feature>
<sequence length="537" mass="61134">MIDDGAHKKWKSSSLEDSMADRLGNNAQSLKDIIEDIGTIIGDVEKGLECFSGLDKERLENERLKDTVRRVRDRMNIVFDKSKFEKCTSDLRDCNSDLKLFREQMGELCKPVTRTHRGKNYAIAQRLHKYTFKNYTDTRMASQALHEALCTAWSTPDSAHFRHSVRLFLETKCRDEVQLDLVISCLEHKMKQAQSQTASYNARLASSLALANMMTVHVKSKALVILGPGFITTSLDSNNTRQKRRRVVRFEDDSDKEHEIQSTPSSASREVALNLQRTRHFCAELVPKTVQPQPEAASNVSYKRRNHTAQCLGYLDTWTRDEYRHSFFPCCEGFCNPSFCKGEIKPEGLTRMDEMLAQPRSDELSVPEQLRLALRLVSAVLRFNSTSWLGECWGLQDLYFFEQDSDLAASLKTLHIKADWSKSPAGELMEVDSAGDLRFFEEAKLLHGIYNATVYNLGVALLSIGRWVRIDPNDVLNVRRMASQPCPLGSKYQEMTQKVLECDFGCGKDLSKTPLQHAIYEGIMLELESMISSLSIR</sequence>
<reference evidence="2" key="1">
    <citation type="journal article" date="2021" name="Nat. Commun.">
        <title>Genetic determinants of endophytism in the Arabidopsis root mycobiome.</title>
        <authorList>
            <person name="Mesny F."/>
            <person name="Miyauchi S."/>
            <person name="Thiergart T."/>
            <person name="Pickel B."/>
            <person name="Atanasova L."/>
            <person name="Karlsson M."/>
            <person name="Huettel B."/>
            <person name="Barry K.W."/>
            <person name="Haridas S."/>
            <person name="Chen C."/>
            <person name="Bauer D."/>
            <person name="Andreopoulos W."/>
            <person name="Pangilinan J."/>
            <person name="LaButti K."/>
            <person name="Riley R."/>
            <person name="Lipzen A."/>
            <person name="Clum A."/>
            <person name="Drula E."/>
            <person name="Henrissat B."/>
            <person name="Kohler A."/>
            <person name="Grigoriev I.V."/>
            <person name="Martin F.M."/>
            <person name="Hacquard S."/>
        </authorList>
    </citation>
    <scope>NUCLEOTIDE SEQUENCE</scope>
    <source>
        <strain evidence="2">MPI-CAGE-AT-0147</strain>
    </source>
</reference>
<dbReference type="OrthoDB" id="5331891at2759"/>
<name>A0A9P9FVF0_9HYPO</name>
<evidence type="ECO:0000313" key="2">
    <source>
        <dbReference type="EMBL" id="KAH7176761.1"/>
    </source>
</evidence>
<gene>
    <name evidence="2" type="ORF">EDB81DRAFT_634473</name>
</gene>
<organism evidence="2 3">
    <name type="scientific">Dactylonectria macrodidyma</name>
    <dbReference type="NCBI Taxonomy" id="307937"/>
    <lineage>
        <taxon>Eukaryota</taxon>
        <taxon>Fungi</taxon>
        <taxon>Dikarya</taxon>
        <taxon>Ascomycota</taxon>
        <taxon>Pezizomycotina</taxon>
        <taxon>Sordariomycetes</taxon>
        <taxon>Hypocreomycetidae</taxon>
        <taxon>Hypocreales</taxon>
        <taxon>Nectriaceae</taxon>
        <taxon>Dactylonectria</taxon>
    </lineage>
</organism>
<dbReference type="AlphaFoldDB" id="A0A9P9FVF0"/>
<keyword evidence="3" id="KW-1185">Reference proteome</keyword>
<dbReference type="EMBL" id="JAGMUV010000001">
    <property type="protein sequence ID" value="KAH7176761.1"/>
    <property type="molecule type" value="Genomic_DNA"/>
</dbReference>
<dbReference type="Proteomes" id="UP000738349">
    <property type="component" value="Unassembled WGS sequence"/>
</dbReference>
<comment type="caution">
    <text evidence="2">The sequence shown here is derived from an EMBL/GenBank/DDBJ whole genome shotgun (WGS) entry which is preliminary data.</text>
</comment>
<accession>A0A9P9FVF0</accession>
<dbReference type="PANTHER" id="PTHR35186:SF4">
    <property type="entry name" value="PRION-INHIBITION AND PROPAGATION HELO DOMAIN-CONTAINING PROTEIN"/>
    <property type="match status" value="1"/>
</dbReference>
<evidence type="ECO:0000256" key="1">
    <source>
        <dbReference type="SAM" id="MobiDB-lite"/>
    </source>
</evidence>
<feature type="compositionally biased region" description="Basic and acidic residues" evidence="1">
    <location>
        <begin position="250"/>
        <end position="260"/>
    </location>
</feature>
<dbReference type="PANTHER" id="PTHR35186">
    <property type="entry name" value="ANK_REP_REGION DOMAIN-CONTAINING PROTEIN"/>
    <property type="match status" value="1"/>
</dbReference>